<dbReference type="EMBL" id="PYAS01000005">
    <property type="protein sequence ID" value="PSL29426.1"/>
    <property type="molecule type" value="Genomic_DNA"/>
</dbReference>
<feature type="signal peptide" evidence="2">
    <location>
        <begin position="1"/>
        <end position="24"/>
    </location>
</feature>
<keyword evidence="2" id="KW-0732">Signal</keyword>
<feature type="chain" id="PRO_5015165871" evidence="2">
    <location>
        <begin position="25"/>
        <end position="378"/>
    </location>
</feature>
<sequence length="378" mass="42604">MKTNGMMKKLFTFLMTLLAVQALAQDRIWLDNGNPVQAKLSRAMDSKLEWIASDGIPRVYHRKRFLVIFGSAGQFMVISELNESPNKAQTQIEAFYKAPPRNVSQDLIIKSVPLTVITGNISYESDDVINYLTMEGNAASINKEEVATVIYRDGRHEILRDVVDVAPLLALAHKEIEKKEREIVRKEPDPAQNQPIAKKDVPPPPKEQVKPVLTDAEYKEYSAKGIRRVDEFTSYLRIIGDKSMKSEDKNKAVQQALSLFEPQATVAVSSAKGVKKYPVKEYLNRLKLLPYAKINITWNEVKYVSELKQEADGNYYGTIAGQQVFEGYSANGKVAYGDITRKNIRVKLESYQKTIDGKDTVNWEVLLGNIGVETNEGQ</sequence>
<organism evidence="3 4">
    <name type="scientific">Dyadobacter jiangsuensis</name>
    <dbReference type="NCBI Taxonomy" id="1591085"/>
    <lineage>
        <taxon>Bacteria</taxon>
        <taxon>Pseudomonadati</taxon>
        <taxon>Bacteroidota</taxon>
        <taxon>Cytophagia</taxon>
        <taxon>Cytophagales</taxon>
        <taxon>Spirosomataceae</taxon>
        <taxon>Dyadobacter</taxon>
    </lineage>
</organism>
<feature type="region of interest" description="Disordered" evidence="1">
    <location>
        <begin position="181"/>
        <end position="211"/>
    </location>
</feature>
<dbReference type="AlphaFoldDB" id="A0A2P8G647"/>
<accession>A0A2P8G647</accession>
<evidence type="ECO:0000313" key="4">
    <source>
        <dbReference type="Proteomes" id="UP000241964"/>
    </source>
</evidence>
<proteinExistence type="predicted"/>
<evidence type="ECO:0000256" key="2">
    <source>
        <dbReference type="SAM" id="SignalP"/>
    </source>
</evidence>
<keyword evidence="4" id="KW-1185">Reference proteome</keyword>
<comment type="caution">
    <text evidence="3">The sequence shown here is derived from an EMBL/GenBank/DDBJ whole genome shotgun (WGS) entry which is preliminary data.</text>
</comment>
<protein>
    <submittedName>
        <fullName evidence="3">Uncharacterized protein</fullName>
    </submittedName>
</protein>
<evidence type="ECO:0000313" key="3">
    <source>
        <dbReference type="EMBL" id="PSL29426.1"/>
    </source>
</evidence>
<evidence type="ECO:0000256" key="1">
    <source>
        <dbReference type="SAM" id="MobiDB-lite"/>
    </source>
</evidence>
<reference evidence="3 4" key="1">
    <citation type="submission" date="2018-03" db="EMBL/GenBank/DDBJ databases">
        <title>Genomic Encyclopedia of Archaeal and Bacterial Type Strains, Phase II (KMG-II): from individual species to whole genera.</title>
        <authorList>
            <person name="Goeker M."/>
        </authorList>
    </citation>
    <scope>NUCLEOTIDE SEQUENCE [LARGE SCALE GENOMIC DNA]</scope>
    <source>
        <strain evidence="3 4">DSM 29057</strain>
    </source>
</reference>
<dbReference type="Proteomes" id="UP000241964">
    <property type="component" value="Unassembled WGS sequence"/>
</dbReference>
<gene>
    <name evidence="3" type="ORF">CLV60_105268</name>
</gene>
<name>A0A2P8G647_9BACT</name>